<feature type="transmembrane region" description="Helical" evidence="1">
    <location>
        <begin position="25"/>
        <end position="46"/>
    </location>
</feature>
<feature type="transmembrane region" description="Helical" evidence="1">
    <location>
        <begin position="53"/>
        <end position="75"/>
    </location>
</feature>
<keyword evidence="1" id="KW-0472">Membrane</keyword>
<name>A0A7S2VI47_9STRA</name>
<evidence type="ECO:0000313" key="2">
    <source>
        <dbReference type="EMBL" id="CAD9632675.1"/>
    </source>
</evidence>
<keyword evidence="1" id="KW-0812">Transmembrane</keyword>
<proteinExistence type="predicted"/>
<dbReference type="EMBL" id="HBGZ01033536">
    <property type="protein sequence ID" value="CAD9632675.1"/>
    <property type="molecule type" value="Transcribed_RNA"/>
</dbReference>
<feature type="transmembrane region" description="Helical" evidence="1">
    <location>
        <begin position="87"/>
        <end position="108"/>
    </location>
</feature>
<reference evidence="2" key="1">
    <citation type="submission" date="2021-01" db="EMBL/GenBank/DDBJ databases">
        <authorList>
            <person name="Corre E."/>
            <person name="Pelletier E."/>
            <person name="Niang G."/>
            <person name="Scheremetjew M."/>
            <person name="Finn R."/>
            <person name="Kale V."/>
            <person name="Holt S."/>
            <person name="Cochrane G."/>
            <person name="Meng A."/>
            <person name="Brown T."/>
            <person name="Cohen L."/>
        </authorList>
    </citation>
    <scope>NUCLEOTIDE SEQUENCE</scope>
    <source>
        <strain evidence="2">SM1012Den-03</strain>
    </source>
</reference>
<keyword evidence="1" id="KW-1133">Transmembrane helix</keyword>
<organism evidence="2">
    <name type="scientific">Skeletonema marinoi</name>
    <dbReference type="NCBI Taxonomy" id="267567"/>
    <lineage>
        <taxon>Eukaryota</taxon>
        <taxon>Sar</taxon>
        <taxon>Stramenopiles</taxon>
        <taxon>Ochrophyta</taxon>
        <taxon>Bacillariophyta</taxon>
        <taxon>Coscinodiscophyceae</taxon>
        <taxon>Thalassiosirophycidae</taxon>
        <taxon>Thalassiosirales</taxon>
        <taxon>Skeletonemataceae</taxon>
        <taxon>Skeletonema</taxon>
        <taxon>Skeletonema marinoi-dohrnii complex</taxon>
    </lineage>
</organism>
<dbReference type="AlphaFoldDB" id="A0A7S2VI47"/>
<gene>
    <name evidence="2" type="ORF">SMAR0320_LOCUS24042</name>
</gene>
<sequence>MTTSSVLQKACKFGSKPDASTFPELLTVVTWLRIIIGAIYGVSLGIRNENRGLVGATLGLNVIAFAPMLYFNGYLMAYVDSYKNLRFVGVVNGLALMLLIWITFFTYAHSEEEMSMQKVLSDAMISSSEATESSTEGATVGTDEF</sequence>
<evidence type="ECO:0000256" key="1">
    <source>
        <dbReference type="SAM" id="Phobius"/>
    </source>
</evidence>
<accession>A0A7S2VI47</accession>
<protein>
    <submittedName>
        <fullName evidence="2">Uncharacterized protein</fullName>
    </submittedName>
</protein>